<dbReference type="Pfam" id="PF04314">
    <property type="entry name" value="PCuAC"/>
    <property type="match status" value="1"/>
</dbReference>
<sequence length="172" mass="17806">MPSRVFLPALCLAAASAVGAIAPAQAQPATPAGQSQHLPRVEGAWVRSAVPGQHGTGAFMKITAPRPMQLVGVSTPIAGVAEVHEMKMEGDVMKMRALPALDLPAGRTVELKPGGYHLMLMELKQSLKAGATVPITLLLRDGAGAESRLELKVPVAAKAPGGGHGHMDSHKH</sequence>
<dbReference type="PANTHER" id="PTHR36302:SF1">
    <property type="entry name" value="COPPER CHAPERONE PCU(A)C"/>
    <property type="match status" value="1"/>
</dbReference>
<dbReference type="SUPFAM" id="SSF110087">
    <property type="entry name" value="DR1885-like metal-binding protein"/>
    <property type="match status" value="1"/>
</dbReference>
<dbReference type="RefSeq" id="WP_168110128.1">
    <property type="nucleotide sequence ID" value="NZ_VTOX01000014.1"/>
</dbReference>
<name>A0A7X6DKY4_9BURK</name>
<keyword evidence="3" id="KW-1185">Reference proteome</keyword>
<feature type="chain" id="PRO_5031440992" evidence="1">
    <location>
        <begin position="27"/>
        <end position="172"/>
    </location>
</feature>
<evidence type="ECO:0000256" key="1">
    <source>
        <dbReference type="SAM" id="SignalP"/>
    </source>
</evidence>
<dbReference type="InterPro" id="IPR007410">
    <property type="entry name" value="LpqE-like"/>
</dbReference>
<dbReference type="EMBL" id="VTOX01000014">
    <property type="protein sequence ID" value="NKE68989.1"/>
    <property type="molecule type" value="Genomic_DNA"/>
</dbReference>
<feature type="signal peptide" evidence="1">
    <location>
        <begin position="1"/>
        <end position="26"/>
    </location>
</feature>
<organism evidence="2 3">
    <name type="scientific">Ramlibacter lithotrophicus</name>
    <dbReference type="NCBI Taxonomy" id="2606681"/>
    <lineage>
        <taxon>Bacteria</taxon>
        <taxon>Pseudomonadati</taxon>
        <taxon>Pseudomonadota</taxon>
        <taxon>Betaproteobacteria</taxon>
        <taxon>Burkholderiales</taxon>
        <taxon>Comamonadaceae</taxon>
        <taxon>Ramlibacter</taxon>
    </lineage>
</organism>
<evidence type="ECO:0000313" key="3">
    <source>
        <dbReference type="Proteomes" id="UP000521868"/>
    </source>
</evidence>
<proteinExistence type="predicted"/>
<reference evidence="2 3" key="1">
    <citation type="journal article" date="2020" name="Nature">
        <title>Bacterial chemolithoautotrophy via manganese oxidation.</title>
        <authorList>
            <person name="Yu H."/>
            <person name="Leadbetter J.R."/>
        </authorList>
    </citation>
    <scope>NUCLEOTIDE SEQUENCE [LARGE SCALE GENOMIC DNA]</scope>
    <source>
        <strain evidence="2 3">RBP-1</strain>
    </source>
</reference>
<evidence type="ECO:0000313" key="2">
    <source>
        <dbReference type="EMBL" id="NKE68989.1"/>
    </source>
</evidence>
<dbReference type="AlphaFoldDB" id="A0A7X6DKY4"/>
<dbReference type="Gene3D" id="2.60.40.1890">
    <property type="entry name" value="PCu(A)C copper chaperone"/>
    <property type="match status" value="1"/>
</dbReference>
<accession>A0A7X6DKY4</accession>
<gene>
    <name evidence="2" type="ORF">RAMLITH_24560</name>
</gene>
<dbReference type="InterPro" id="IPR036182">
    <property type="entry name" value="PCuAC_sf"/>
</dbReference>
<dbReference type="PANTHER" id="PTHR36302">
    <property type="entry name" value="BLR7088 PROTEIN"/>
    <property type="match status" value="1"/>
</dbReference>
<comment type="caution">
    <text evidence="2">The sequence shown here is derived from an EMBL/GenBank/DDBJ whole genome shotgun (WGS) entry which is preliminary data.</text>
</comment>
<dbReference type="InterPro" id="IPR058248">
    <property type="entry name" value="Lxx211020-like"/>
</dbReference>
<keyword evidence="1" id="KW-0732">Signal</keyword>
<protein>
    <submittedName>
        <fullName evidence="2">Copper chaperone PCu(A)C</fullName>
    </submittedName>
</protein>
<dbReference type="Proteomes" id="UP000521868">
    <property type="component" value="Unassembled WGS sequence"/>
</dbReference>